<name>A0A316AB56_9ACTN</name>
<dbReference type="RefSeq" id="WP_109773447.1">
    <property type="nucleotide sequence ID" value="NZ_QGDQ01000005.1"/>
</dbReference>
<dbReference type="InterPro" id="IPR017517">
    <property type="entry name" value="Maleyloyr_isom"/>
</dbReference>
<feature type="domain" description="Mycothiol-dependent maleylpyruvate isomerase metal-binding" evidence="1">
    <location>
        <begin position="11"/>
        <end position="52"/>
    </location>
</feature>
<dbReference type="OrthoDB" id="5178565at2"/>
<dbReference type="Pfam" id="PF11716">
    <property type="entry name" value="MDMPI_N"/>
    <property type="match status" value="1"/>
</dbReference>
<dbReference type="AlphaFoldDB" id="A0A316AB56"/>
<dbReference type="EMBL" id="QGDQ01000005">
    <property type="protein sequence ID" value="PWJ54943.1"/>
    <property type="molecule type" value="Genomic_DNA"/>
</dbReference>
<dbReference type="GO" id="GO:0046872">
    <property type="term" value="F:metal ion binding"/>
    <property type="evidence" value="ECO:0007669"/>
    <property type="project" value="InterPro"/>
</dbReference>
<dbReference type="NCBIfam" id="TIGR03083">
    <property type="entry name" value="maleylpyruvate isomerase family mycothiol-dependent enzyme"/>
    <property type="match status" value="1"/>
</dbReference>
<protein>
    <submittedName>
        <fullName evidence="2">Uncharacterized protein (TIGR03083 family)</fullName>
    </submittedName>
</protein>
<dbReference type="InterPro" id="IPR024344">
    <property type="entry name" value="MDMPI_metal-binding"/>
</dbReference>
<organism evidence="2 3">
    <name type="scientific">Quadrisphaera granulorum</name>
    <dbReference type="NCBI Taxonomy" id="317664"/>
    <lineage>
        <taxon>Bacteria</taxon>
        <taxon>Bacillati</taxon>
        <taxon>Actinomycetota</taxon>
        <taxon>Actinomycetes</taxon>
        <taxon>Kineosporiales</taxon>
        <taxon>Kineosporiaceae</taxon>
        <taxon>Quadrisphaera</taxon>
    </lineage>
</organism>
<dbReference type="SUPFAM" id="SSF109854">
    <property type="entry name" value="DinB/YfiT-like putative metalloenzymes"/>
    <property type="match status" value="1"/>
</dbReference>
<evidence type="ECO:0000313" key="2">
    <source>
        <dbReference type="EMBL" id="PWJ54943.1"/>
    </source>
</evidence>
<evidence type="ECO:0000259" key="1">
    <source>
        <dbReference type="Pfam" id="PF11716"/>
    </source>
</evidence>
<gene>
    <name evidence="2" type="ORF">BXY45_105152</name>
</gene>
<sequence>MDTDEVWRIVDAERSRLADLLDDLTADEWGRPSLCTDWTIRDVAAHLTLAHMGPGVAAVAMLRARGSFNRMIHDTAVRKARLPVQHFPQDLRAMIGSRKTAPVITVYEPLIDVLCHGQDIARPLGRAYAMPVDAAAAAALRIWDQPFPFWARRRLTGFELVATDTAWRVGAGRHVEGPMSALLLLVSGRSAALAELSGPGAPALAATFTS</sequence>
<dbReference type="Gene3D" id="1.20.120.450">
    <property type="entry name" value="dinb family like domain"/>
    <property type="match status" value="1"/>
</dbReference>
<dbReference type="Proteomes" id="UP000245469">
    <property type="component" value="Unassembled WGS sequence"/>
</dbReference>
<proteinExistence type="predicted"/>
<comment type="caution">
    <text evidence="2">The sequence shown here is derived from an EMBL/GenBank/DDBJ whole genome shotgun (WGS) entry which is preliminary data.</text>
</comment>
<dbReference type="InterPro" id="IPR034660">
    <property type="entry name" value="DinB/YfiT-like"/>
</dbReference>
<keyword evidence="3" id="KW-1185">Reference proteome</keyword>
<accession>A0A316AB56</accession>
<evidence type="ECO:0000313" key="3">
    <source>
        <dbReference type="Proteomes" id="UP000245469"/>
    </source>
</evidence>
<reference evidence="2 3" key="1">
    <citation type="submission" date="2018-03" db="EMBL/GenBank/DDBJ databases">
        <title>Genomic Encyclopedia of Archaeal and Bacterial Type Strains, Phase II (KMG-II): from individual species to whole genera.</title>
        <authorList>
            <person name="Goeker M."/>
        </authorList>
    </citation>
    <scope>NUCLEOTIDE SEQUENCE [LARGE SCALE GENOMIC DNA]</scope>
    <source>
        <strain evidence="2 3">DSM 44889</strain>
    </source>
</reference>